<name>A0ABR2JYS7_9EUKA</name>
<dbReference type="SUPFAM" id="SSF50985">
    <property type="entry name" value="RCC1/BLIP-II"/>
    <property type="match status" value="1"/>
</dbReference>
<accession>A0ABR2JYS7</accession>
<protein>
    <submittedName>
        <fullName evidence="3">Uncharacterized protein</fullName>
    </submittedName>
</protein>
<organism evidence="3 4">
    <name type="scientific">Tritrichomonas musculus</name>
    <dbReference type="NCBI Taxonomy" id="1915356"/>
    <lineage>
        <taxon>Eukaryota</taxon>
        <taxon>Metamonada</taxon>
        <taxon>Parabasalia</taxon>
        <taxon>Tritrichomonadida</taxon>
        <taxon>Tritrichomonadidae</taxon>
        <taxon>Tritrichomonas</taxon>
    </lineage>
</organism>
<gene>
    <name evidence="3" type="ORF">M9Y10_043091</name>
</gene>
<dbReference type="Gene3D" id="2.130.10.30">
    <property type="entry name" value="Regulator of chromosome condensation 1/beta-lactamase-inhibitor protein II"/>
    <property type="match status" value="2"/>
</dbReference>
<keyword evidence="4" id="KW-1185">Reference proteome</keyword>
<evidence type="ECO:0000256" key="2">
    <source>
        <dbReference type="SAM" id="MobiDB-lite"/>
    </source>
</evidence>
<dbReference type="PROSITE" id="PS50012">
    <property type="entry name" value="RCC1_3"/>
    <property type="match status" value="1"/>
</dbReference>
<feature type="compositionally biased region" description="Polar residues" evidence="2">
    <location>
        <begin position="258"/>
        <end position="269"/>
    </location>
</feature>
<dbReference type="InterPro" id="IPR009091">
    <property type="entry name" value="RCC1/BLIP-II"/>
</dbReference>
<feature type="region of interest" description="Disordered" evidence="2">
    <location>
        <begin position="249"/>
        <end position="275"/>
    </location>
</feature>
<dbReference type="EMBL" id="JAPFFF010000008">
    <property type="protein sequence ID" value="KAK8883988.1"/>
    <property type="molecule type" value="Genomic_DNA"/>
</dbReference>
<evidence type="ECO:0000313" key="4">
    <source>
        <dbReference type="Proteomes" id="UP001470230"/>
    </source>
</evidence>
<dbReference type="PANTHER" id="PTHR46207:SF1">
    <property type="entry name" value="PROTEIN RCC2"/>
    <property type="match status" value="1"/>
</dbReference>
<reference evidence="3 4" key="1">
    <citation type="submission" date="2024-04" db="EMBL/GenBank/DDBJ databases">
        <title>Tritrichomonas musculus Genome.</title>
        <authorList>
            <person name="Alves-Ferreira E."/>
            <person name="Grigg M."/>
            <person name="Lorenzi H."/>
            <person name="Galac M."/>
        </authorList>
    </citation>
    <scope>NUCLEOTIDE SEQUENCE [LARGE SCALE GENOMIC DNA]</scope>
    <source>
        <strain evidence="3 4">EAF2021</strain>
    </source>
</reference>
<dbReference type="InterPro" id="IPR028641">
    <property type="entry name" value="RCC2"/>
</dbReference>
<dbReference type="Proteomes" id="UP001470230">
    <property type="component" value="Unassembled WGS sequence"/>
</dbReference>
<dbReference type="PANTHER" id="PTHR46207">
    <property type="entry name" value="PROTEIN RCC2"/>
    <property type="match status" value="1"/>
</dbReference>
<comment type="caution">
    <text evidence="3">The sequence shown here is derived from an EMBL/GenBank/DDBJ whole genome shotgun (WGS) entry which is preliminary data.</text>
</comment>
<evidence type="ECO:0000256" key="1">
    <source>
        <dbReference type="PROSITE-ProRule" id="PRU00235"/>
    </source>
</evidence>
<sequence>MKGENNILLFGEFLGVVDHADSSTGFDLHWETEDKTLIRDISASSRTIVIVLNDGTSYSLGFNASGQLGIGSLAFCASFTKVSSSTPFDLVTCGTNFTIWRSSTTDEIFVSGLGFNSCPRRFIMTNNNGKSLKVLSMDSYDDSFAAIEESGIVYLWPHFTSSNTTNSNNDNLEINGFITCLLPSKPSEISCGNGFASILSNGYVFRVLNDGSFYPLLNIKNSLHYLSFSSQIGTSNISSISSAPMSPSSASSTISHSNPNFTSTDSNSPYSPPPLAASVKSSADYSIVLDSEGSVWLYGTIGGLNRHIENVPIARGMKSIFAMNNFCAFVNNIGVTYTFGLNDSGQLADGSKTKRTRVVETKVEKPVISVVGGRTFSVFVCNQFDSSLFEVNMDEFVPGHMNCPFEKAEDMIDATTTP</sequence>
<feature type="repeat" description="RCC1" evidence="1">
    <location>
        <begin position="334"/>
        <end position="383"/>
    </location>
</feature>
<dbReference type="InterPro" id="IPR000408">
    <property type="entry name" value="Reg_chr_condens"/>
</dbReference>
<evidence type="ECO:0000313" key="3">
    <source>
        <dbReference type="EMBL" id="KAK8883988.1"/>
    </source>
</evidence>
<dbReference type="Pfam" id="PF00415">
    <property type="entry name" value="RCC1"/>
    <property type="match status" value="1"/>
</dbReference>
<proteinExistence type="predicted"/>